<name>A0A5B7JLT2_PORTR</name>
<evidence type="ECO:0000313" key="2">
    <source>
        <dbReference type="EMBL" id="MPC94048.1"/>
    </source>
</evidence>
<feature type="chain" id="PRO_5023141049" description="Secreted peptide" evidence="1">
    <location>
        <begin position="21"/>
        <end position="87"/>
    </location>
</feature>
<accession>A0A5B7JLT2</accession>
<evidence type="ECO:0008006" key="4">
    <source>
        <dbReference type="Google" id="ProtNLM"/>
    </source>
</evidence>
<keyword evidence="3" id="KW-1185">Reference proteome</keyword>
<comment type="caution">
    <text evidence="2">The sequence shown here is derived from an EMBL/GenBank/DDBJ whole genome shotgun (WGS) entry which is preliminary data.</text>
</comment>
<organism evidence="2 3">
    <name type="scientific">Portunus trituberculatus</name>
    <name type="common">Swimming crab</name>
    <name type="synonym">Neptunus trituberculatus</name>
    <dbReference type="NCBI Taxonomy" id="210409"/>
    <lineage>
        <taxon>Eukaryota</taxon>
        <taxon>Metazoa</taxon>
        <taxon>Ecdysozoa</taxon>
        <taxon>Arthropoda</taxon>
        <taxon>Crustacea</taxon>
        <taxon>Multicrustacea</taxon>
        <taxon>Malacostraca</taxon>
        <taxon>Eumalacostraca</taxon>
        <taxon>Eucarida</taxon>
        <taxon>Decapoda</taxon>
        <taxon>Pleocyemata</taxon>
        <taxon>Brachyura</taxon>
        <taxon>Eubrachyura</taxon>
        <taxon>Portunoidea</taxon>
        <taxon>Portunidae</taxon>
        <taxon>Portuninae</taxon>
        <taxon>Portunus</taxon>
    </lineage>
</organism>
<reference evidence="2 3" key="1">
    <citation type="submission" date="2019-05" db="EMBL/GenBank/DDBJ databases">
        <title>Another draft genome of Portunus trituberculatus and its Hox gene families provides insights of decapod evolution.</title>
        <authorList>
            <person name="Jeong J.-H."/>
            <person name="Song I."/>
            <person name="Kim S."/>
            <person name="Choi T."/>
            <person name="Kim D."/>
            <person name="Ryu S."/>
            <person name="Kim W."/>
        </authorList>
    </citation>
    <scope>NUCLEOTIDE SEQUENCE [LARGE SCALE GENOMIC DNA]</scope>
    <source>
        <tissue evidence="2">Muscle</tissue>
    </source>
</reference>
<dbReference type="AlphaFoldDB" id="A0A5B7JLT2"/>
<gene>
    <name evidence="2" type="ORF">E2C01_089199</name>
</gene>
<dbReference type="Proteomes" id="UP000324222">
    <property type="component" value="Unassembled WGS sequence"/>
</dbReference>
<sequence>MLLSLTSLCLLIPLPPPSTSSTTSSALLRFLNTPWWAFTEVYCAGFRVPVVVVGLMVPIRCYLTDVAAPQTLPRFCFCDLLFLQTAN</sequence>
<keyword evidence="1" id="KW-0732">Signal</keyword>
<evidence type="ECO:0000313" key="3">
    <source>
        <dbReference type="Proteomes" id="UP000324222"/>
    </source>
</evidence>
<dbReference type="EMBL" id="VSRR010097073">
    <property type="protein sequence ID" value="MPC94048.1"/>
    <property type="molecule type" value="Genomic_DNA"/>
</dbReference>
<evidence type="ECO:0000256" key="1">
    <source>
        <dbReference type="SAM" id="SignalP"/>
    </source>
</evidence>
<proteinExistence type="predicted"/>
<protein>
    <recommendedName>
        <fullName evidence="4">Secreted peptide</fullName>
    </recommendedName>
</protein>
<feature type="signal peptide" evidence="1">
    <location>
        <begin position="1"/>
        <end position="20"/>
    </location>
</feature>